<keyword evidence="7" id="KW-1185">Reference proteome</keyword>
<dbReference type="Gene3D" id="1.20.1250.20">
    <property type="entry name" value="MFS general substrate transporter like domains"/>
    <property type="match status" value="2"/>
</dbReference>
<feature type="transmembrane region" description="Helical" evidence="4">
    <location>
        <begin position="344"/>
        <end position="365"/>
    </location>
</feature>
<feature type="transmembrane region" description="Helical" evidence="4">
    <location>
        <begin position="311"/>
        <end position="332"/>
    </location>
</feature>
<evidence type="ECO:0000256" key="1">
    <source>
        <dbReference type="ARBA" id="ARBA00022692"/>
    </source>
</evidence>
<evidence type="ECO:0000256" key="2">
    <source>
        <dbReference type="ARBA" id="ARBA00022989"/>
    </source>
</evidence>
<evidence type="ECO:0000313" key="6">
    <source>
        <dbReference type="EMBL" id="MEJ6010925.1"/>
    </source>
</evidence>
<dbReference type="PANTHER" id="PTHR11360">
    <property type="entry name" value="MONOCARBOXYLATE TRANSPORTER"/>
    <property type="match status" value="1"/>
</dbReference>
<keyword evidence="2 4" id="KW-1133">Transmembrane helix</keyword>
<feature type="transmembrane region" description="Helical" evidence="4">
    <location>
        <begin position="377"/>
        <end position="396"/>
    </location>
</feature>
<dbReference type="InterPro" id="IPR050327">
    <property type="entry name" value="Proton-linked_MCT"/>
</dbReference>
<feature type="transmembrane region" description="Helical" evidence="4">
    <location>
        <begin position="83"/>
        <end position="101"/>
    </location>
</feature>
<evidence type="ECO:0000259" key="5">
    <source>
        <dbReference type="PROSITE" id="PS50850"/>
    </source>
</evidence>
<feature type="transmembrane region" description="Helical" evidence="4">
    <location>
        <begin position="262"/>
        <end position="281"/>
    </location>
</feature>
<feature type="transmembrane region" description="Helical" evidence="4">
    <location>
        <begin position="223"/>
        <end position="242"/>
    </location>
</feature>
<feature type="transmembrane region" description="Helical" evidence="4">
    <location>
        <begin position="140"/>
        <end position="161"/>
    </location>
</feature>
<gene>
    <name evidence="6" type="ORF">WG900_13465</name>
</gene>
<keyword evidence="3 4" id="KW-0472">Membrane</keyword>
<organism evidence="6 7">
    <name type="scientific">Novosphingobium aquae</name>
    <dbReference type="NCBI Taxonomy" id="3133435"/>
    <lineage>
        <taxon>Bacteria</taxon>
        <taxon>Pseudomonadati</taxon>
        <taxon>Pseudomonadota</taxon>
        <taxon>Alphaproteobacteria</taxon>
        <taxon>Sphingomonadales</taxon>
        <taxon>Sphingomonadaceae</taxon>
        <taxon>Novosphingobium</taxon>
    </lineage>
</organism>
<sequence>MSERKEYLGELARNWRVLLAASLGMAVGLSMFSYITSIFAPFLIKDFGWTRSTFALIGFTMLATLPTMPIAGRLTDRYGAKRMATLGVLLLPAVICLFAFLKGDFRYYFACSAGVLVVGCLTSPVTYTRLVVEKFENARGLALTIVMSAPALTGIIAPPFITGYIAEHGWRSGYMVLAGIVLVGGLIAVALIPKGSGAAPVRAKAVAGAPKERHFREVLGSPVFWAIFAGVLLTTIHTPLHGSQFVLLIKEQGFDAMAAARMLQVYSLGTLIGRITCGLALDAFPSRIVATVSMVLPAFGLALLAGPVDTAWAVAMAVFLVGVTVGAEGDLLSFLVGRFFRIEVFGTALGLCYCALYIASISGVLLNSRLLAAYDTFTPFLWITSVLVLFGSLLFLRLPKEAAVPKGGGS</sequence>
<dbReference type="InterPro" id="IPR020846">
    <property type="entry name" value="MFS_dom"/>
</dbReference>
<dbReference type="PROSITE" id="PS50850">
    <property type="entry name" value="MFS"/>
    <property type="match status" value="1"/>
</dbReference>
<dbReference type="EMBL" id="JBBHJY010000007">
    <property type="protein sequence ID" value="MEJ6010925.1"/>
    <property type="molecule type" value="Genomic_DNA"/>
</dbReference>
<feature type="transmembrane region" description="Helical" evidence="4">
    <location>
        <begin position="107"/>
        <end position="128"/>
    </location>
</feature>
<dbReference type="Proteomes" id="UP001379235">
    <property type="component" value="Unassembled WGS sequence"/>
</dbReference>
<keyword evidence="1 4" id="KW-0812">Transmembrane</keyword>
<proteinExistence type="predicted"/>
<feature type="transmembrane region" description="Helical" evidence="4">
    <location>
        <begin position="21"/>
        <end position="44"/>
    </location>
</feature>
<evidence type="ECO:0000256" key="4">
    <source>
        <dbReference type="SAM" id="Phobius"/>
    </source>
</evidence>
<evidence type="ECO:0000256" key="3">
    <source>
        <dbReference type="ARBA" id="ARBA00023136"/>
    </source>
</evidence>
<feature type="transmembrane region" description="Helical" evidence="4">
    <location>
        <begin position="288"/>
        <end position="305"/>
    </location>
</feature>
<comment type="caution">
    <text evidence="6">The sequence shown here is derived from an EMBL/GenBank/DDBJ whole genome shotgun (WGS) entry which is preliminary data.</text>
</comment>
<feature type="domain" description="Major facilitator superfamily (MFS) profile" evidence="5">
    <location>
        <begin position="17"/>
        <end position="403"/>
    </location>
</feature>
<accession>A0ABU8SAV2</accession>
<evidence type="ECO:0000313" key="7">
    <source>
        <dbReference type="Proteomes" id="UP001379235"/>
    </source>
</evidence>
<dbReference type="SUPFAM" id="SSF103473">
    <property type="entry name" value="MFS general substrate transporter"/>
    <property type="match status" value="1"/>
</dbReference>
<dbReference type="InterPro" id="IPR011701">
    <property type="entry name" value="MFS"/>
</dbReference>
<feature type="transmembrane region" description="Helical" evidence="4">
    <location>
        <begin position="50"/>
        <end position="71"/>
    </location>
</feature>
<dbReference type="RefSeq" id="WP_339967777.1">
    <property type="nucleotide sequence ID" value="NZ_JBBHJY010000007.1"/>
</dbReference>
<protein>
    <submittedName>
        <fullName evidence="6">MFS transporter</fullName>
    </submittedName>
</protein>
<feature type="transmembrane region" description="Helical" evidence="4">
    <location>
        <begin position="173"/>
        <end position="192"/>
    </location>
</feature>
<dbReference type="PANTHER" id="PTHR11360:SF284">
    <property type="entry name" value="EG:103B4.3 PROTEIN-RELATED"/>
    <property type="match status" value="1"/>
</dbReference>
<dbReference type="Pfam" id="PF07690">
    <property type="entry name" value="MFS_1"/>
    <property type="match status" value="1"/>
</dbReference>
<dbReference type="InterPro" id="IPR036259">
    <property type="entry name" value="MFS_trans_sf"/>
</dbReference>
<name>A0ABU8SAV2_9SPHN</name>
<reference evidence="6 7" key="1">
    <citation type="submission" date="2024-03" db="EMBL/GenBank/DDBJ databases">
        <authorList>
            <person name="Jo J.-H."/>
        </authorList>
    </citation>
    <scope>NUCLEOTIDE SEQUENCE [LARGE SCALE GENOMIC DNA]</scope>
    <source>
        <strain evidence="6 7">AS3R-12</strain>
    </source>
</reference>